<keyword evidence="2" id="KW-1185">Reference proteome</keyword>
<sequence>MMSYKEDCEKYPEGEIGDFYSQNNSCITCGAPEAEAPDLIEHSMKEYGHCYFKKQPSTPDELGRAIKAMEVACVASIRYGGQDEAILKRLYERNLSDLCDHKPAGDYKTIIKNEVRFHYTGRLKDLSRHIAYTLLSKHPWLKSKIVNFDTNTIDFITFTHRWRPFLSGTIYTCHLNDNGTFTIIITLEEDAHLNHIIYAAMHLNEILQQLPGVSHLIWFDTAGNEYPESTEIY</sequence>
<accession>A0A1N7QMJ6</accession>
<reference evidence="2" key="1">
    <citation type="submission" date="2017-01" db="EMBL/GenBank/DDBJ databases">
        <authorList>
            <person name="Varghese N."/>
            <person name="Submissions S."/>
        </authorList>
    </citation>
    <scope>NUCLEOTIDE SEQUENCE [LARGE SCALE GENOMIC DNA]</scope>
    <source>
        <strain evidence="2">DSM 21054</strain>
    </source>
</reference>
<dbReference type="EMBL" id="FTOR01000006">
    <property type="protein sequence ID" value="SIT24115.1"/>
    <property type="molecule type" value="Genomic_DNA"/>
</dbReference>
<protein>
    <submittedName>
        <fullName evidence="1">Uncharacterized protein</fullName>
    </submittedName>
</protein>
<proteinExistence type="predicted"/>
<evidence type="ECO:0000313" key="2">
    <source>
        <dbReference type="Proteomes" id="UP000186917"/>
    </source>
</evidence>
<organism evidence="1 2">
    <name type="scientific">Filimonas lacunae</name>
    <dbReference type="NCBI Taxonomy" id="477680"/>
    <lineage>
        <taxon>Bacteria</taxon>
        <taxon>Pseudomonadati</taxon>
        <taxon>Bacteroidota</taxon>
        <taxon>Chitinophagia</taxon>
        <taxon>Chitinophagales</taxon>
        <taxon>Chitinophagaceae</taxon>
        <taxon>Filimonas</taxon>
    </lineage>
</organism>
<dbReference type="RefSeq" id="WP_076380289.1">
    <property type="nucleotide sequence ID" value="NZ_AP017422.1"/>
</dbReference>
<dbReference type="Proteomes" id="UP000186917">
    <property type="component" value="Unassembled WGS sequence"/>
</dbReference>
<dbReference type="AlphaFoldDB" id="A0A1N7QMJ6"/>
<gene>
    <name evidence="1" type="ORF">SAMN05421788_10671</name>
</gene>
<dbReference type="OrthoDB" id="8910832at2"/>
<evidence type="ECO:0000313" key="1">
    <source>
        <dbReference type="EMBL" id="SIT24115.1"/>
    </source>
</evidence>
<name>A0A1N7QMJ6_9BACT</name>